<feature type="transmembrane region" description="Helical" evidence="7">
    <location>
        <begin position="351"/>
        <end position="373"/>
    </location>
</feature>
<dbReference type="SUPFAM" id="SSF103473">
    <property type="entry name" value="MFS general substrate transporter"/>
    <property type="match status" value="1"/>
</dbReference>
<keyword evidence="10" id="KW-1185">Reference proteome</keyword>
<dbReference type="PANTHER" id="PTHR23501:SF191">
    <property type="entry name" value="VACUOLAR BASIC AMINO ACID TRANSPORTER 4"/>
    <property type="match status" value="1"/>
</dbReference>
<dbReference type="InterPro" id="IPR036259">
    <property type="entry name" value="MFS_trans_sf"/>
</dbReference>
<sequence length="456" mass="49330">LETQPTLIEDTNKSIISTKNDGLLHGVALFLVSFGLACAVFLAALDQTIVATALPSIASEFNGLDQMAWVVTSYLLTLTSFQPIYGKLSDIFGRKATFLFSISLFELGSLLCGIANNIVSLIIYRAIAGIGAGGIFGLGLVIIADIVSAKDRGKYQSIISVCFGVASVAGPLMGGAFTDHLSWRWCFFINLPLGAIAIISVIVFLHMQRPSGSVFEKIYRIDFLGIIIMIASTICLLLPLNWGGSTYAWDSPVVIGLFCAGAVGYIIFGLVESYVVNEPVAPHKVSYRCVTLVAATLIIIGAGLTTMWNENTGYGEFIGYMLISGAGIGTSIQSITLCAQELVERKDIASATTLVLFFRIGAVFGTAITGTVFNNKLSQSLSTLNLPPTFSTNSVYTIRLLPPEIQPSVIHAYVLAFQLIFYFTILYSVLMFISALFMGNIKPKFRERDEKNVIFE</sequence>
<dbReference type="InterPro" id="IPR011701">
    <property type="entry name" value="MFS"/>
</dbReference>
<feature type="domain" description="Major facilitator superfamily (MFS) profile" evidence="8">
    <location>
        <begin position="32"/>
        <end position="456"/>
    </location>
</feature>
<dbReference type="GO" id="GO:0022857">
    <property type="term" value="F:transmembrane transporter activity"/>
    <property type="evidence" value="ECO:0007669"/>
    <property type="project" value="InterPro"/>
</dbReference>
<dbReference type="EMBL" id="CAJVPY010009084">
    <property type="protein sequence ID" value="CAG8704484.1"/>
    <property type="molecule type" value="Genomic_DNA"/>
</dbReference>
<reference evidence="9" key="1">
    <citation type="submission" date="2021-06" db="EMBL/GenBank/DDBJ databases">
        <authorList>
            <person name="Kallberg Y."/>
            <person name="Tangrot J."/>
            <person name="Rosling A."/>
        </authorList>
    </citation>
    <scope>NUCLEOTIDE SEQUENCE</scope>
    <source>
        <strain evidence="9">MA453B</strain>
    </source>
</reference>
<dbReference type="PROSITE" id="PS50850">
    <property type="entry name" value="MFS"/>
    <property type="match status" value="1"/>
</dbReference>
<feature type="transmembrane region" description="Helical" evidence="7">
    <location>
        <begin position="67"/>
        <end position="85"/>
    </location>
</feature>
<feature type="transmembrane region" description="Helical" evidence="7">
    <location>
        <begin position="254"/>
        <end position="275"/>
    </location>
</feature>
<feature type="transmembrane region" description="Helical" evidence="7">
    <location>
        <begin position="287"/>
        <end position="305"/>
    </location>
</feature>
<dbReference type="GO" id="GO:0012505">
    <property type="term" value="C:endomembrane system"/>
    <property type="evidence" value="ECO:0007669"/>
    <property type="project" value="UniProtKB-SubCell"/>
</dbReference>
<feature type="transmembrane region" description="Helical" evidence="7">
    <location>
        <begin position="218"/>
        <end position="242"/>
    </location>
</feature>
<dbReference type="AlphaFoldDB" id="A0A9N9HSX9"/>
<feature type="transmembrane region" description="Helical" evidence="7">
    <location>
        <begin position="410"/>
        <end position="438"/>
    </location>
</feature>
<evidence type="ECO:0000259" key="8">
    <source>
        <dbReference type="PROSITE" id="PS50850"/>
    </source>
</evidence>
<name>A0A9N9HSX9_9GLOM</name>
<evidence type="ECO:0000256" key="4">
    <source>
        <dbReference type="ARBA" id="ARBA00022692"/>
    </source>
</evidence>
<keyword evidence="5 7" id="KW-1133">Transmembrane helix</keyword>
<comment type="similarity">
    <text evidence="2">Belongs to the major facilitator superfamily.</text>
</comment>
<dbReference type="Gene3D" id="1.20.1720.10">
    <property type="entry name" value="Multidrug resistance protein D"/>
    <property type="match status" value="1"/>
</dbReference>
<evidence type="ECO:0000256" key="7">
    <source>
        <dbReference type="SAM" id="Phobius"/>
    </source>
</evidence>
<evidence type="ECO:0000313" key="10">
    <source>
        <dbReference type="Proteomes" id="UP000789405"/>
    </source>
</evidence>
<feature type="transmembrane region" description="Helical" evidence="7">
    <location>
        <begin position="317"/>
        <end position="339"/>
    </location>
</feature>
<keyword evidence="3" id="KW-0813">Transport</keyword>
<evidence type="ECO:0000313" key="9">
    <source>
        <dbReference type="EMBL" id="CAG8704484.1"/>
    </source>
</evidence>
<keyword evidence="4 7" id="KW-0812">Transmembrane</keyword>
<accession>A0A9N9HSX9</accession>
<evidence type="ECO:0000256" key="2">
    <source>
        <dbReference type="ARBA" id="ARBA00008335"/>
    </source>
</evidence>
<dbReference type="PANTHER" id="PTHR23501">
    <property type="entry name" value="MAJOR FACILITATOR SUPERFAMILY"/>
    <property type="match status" value="1"/>
</dbReference>
<feature type="transmembrane region" description="Helical" evidence="7">
    <location>
        <begin position="122"/>
        <end position="143"/>
    </location>
</feature>
<organism evidence="9 10">
    <name type="scientific">Dentiscutata erythropus</name>
    <dbReference type="NCBI Taxonomy" id="1348616"/>
    <lineage>
        <taxon>Eukaryota</taxon>
        <taxon>Fungi</taxon>
        <taxon>Fungi incertae sedis</taxon>
        <taxon>Mucoromycota</taxon>
        <taxon>Glomeromycotina</taxon>
        <taxon>Glomeromycetes</taxon>
        <taxon>Diversisporales</taxon>
        <taxon>Gigasporaceae</taxon>
        <taxon>Dentiscutata</taxon>
    </lineage>
</organism>
<comment type="caution">
    <text evidence="9">The sequence shown here is derived from an EMBL/GenBank/DDBJ whole genome shotgun (WGS) entry which is preliminary data.</text>
</comment>
<dbReference type="GO" id="GO:0005886">
    <property type="term" value="C:plasma membrane"/>
    <property type="evidence" value="ECO:0007669"/>
    <property type="project" value="TreeGrafter"/>
</dbReference>
<feature type="transmembrane region" description="Helical" evidence="7">
    <location>
        <begin position="182"/>
        <end position="206"/>
    </location>
</feature>
<feature type="non-terminal residue" evidence="9">
    <location>
        <position position="1"/>
    </location>
</feature>
<comment type="subcellular location">
    <subcellularLocation>
        <location evidence="1">Endomembrane system</location>
        <topology evidence="1">Multi-pass membrane protein</topology>
    </subcellularLocation>
</comment>
<dbReference type="OrthoDB" id="10021397at2759"/>
<feature type="transmembrane region" description="Helical" evidence="7">
    <location>
        <begin position="23"/>
        <end position="45"/>
    </location>
</feature>
<feature type="transmembrane region" description="Helical" evidence="7">
    <location>
        <begin position="155"/>
        <end position="176"/>
    </location>
</feature>
<keyword evidence="6 7" id="KW-0472">Membrane</keyword>
<evidence type="ECO:0000256" key="1">
    <source>
        <dbReference type="ARBA" id="ARBA00004127"/>
    </source>
</evidence>
<dbReference type="FunFam" id="1.20.1720.10:FF:000013">
    <property type="entry name" value="Related to multidrug resistance proteins"/>
    <property type="match status" value="1"/>
</dbReference>
<evidence type="ECO:0000256" key="3">
    <source>
        <dbReference type="ARBA" id="ARBA00022448"/>
    </source>
</evidence>
<feature type="transmembrane region" description="Helical" evidence="7">
    <location>
        <begin position="97"/>
        <end position="116"/>
    </location>
</feature>
<dbReference type="Pfam" id="PF07690">
    <property type="entry name" value="MFS_1"/>
    <property type="match status" value="1"/>
</dbReference>
<dbReference type="CDD" id="cd17502">
    <property type="entry name" value="MFS_Azr1_MDR_like"/>
    <property type="match status" value="1"/>
</dbReference>
<dbReference type="Proteomes" id="UP000789405">
    <property type="component" value="Unassembled WGS sequence"/>
</dbReference>
<gene>
    <name evidence="9" type="ORF">DERYTH_LOCUS13200</name>
</gene>
<dbReference type="InterPro" id="IPR020846">
    <property type="entry name" value="MFS_dom"/>
</dbReference>
<protein>
    <submittedName>
        <fullName evidence="9">21884_t:CDS:1</fullName>
    </submittedName>
</protein>
<proteinExistence type="inferred from homology"/>
<evidence type="ECO:0000256" key="6">
    <source>
        <dbReference type="ARBA" id="ARBA00023136"/>
    </source>
</evidence>
<evidence type="ECO:0000256" key="5">
    <source>
        <dbReference type="ARBA" id="ARBA00022989"/>
    </source>
</evidence>